<dbReference type="InterPro" id="IPR001524">
    <property type="entry name" value="Glyco_hydro_6_CS"/>
</dbReference>
<keyword evidence="3 9" id="KW-0136">Cellulose degradation</keyword>
<dbReference type="EC" id="3.2.1.-" evidence="9"/>
<dbReference type="PROSITE" id="PS00655">
    <property type="entry name" value="GLYCOSYL_HYDROL_F6_1"/>
    <property type="match status" value="1"/>
</dbReference>
<dbReference type="PIRSF" id="PIRSF001100">
    <property type="entry name" value="Beta_cellobiohydrolase"/>
    <property type="match status" value="1"/>
</dbReference>
<dbReference type="PROSITE" id="PS51173">
    <property type="entry name" value="CBM2"/>
    <property type="match status" value="1"/>
</dbReference>
<gene>
    <name evidence="12" type="ORF">H9657_09615</name>
</gene>
<keyword evidence="7 9" id="KW-0624">Polysaccharide degradation</keyword>
<name>A0ABR8QDM0_9CELL</name>
<evidence type="ECO:0000256" key="10">
    <source>
        <dbReference type="SAM" id="MobiDB-lite"/>
    </source>
</evidence>
<accession>A0ABR8QDM0</accession>
<dbReference type="PRINTS" id="PR00733">
    <property type="entry name" value="GLHYDRLASE6"/>
</dbReference>
<dbReference type="InterPro" id="IPR036434">
    <property type="entry name" value="Beta_cellobiohydrolase_sf"/>
</dbReference>
<dbReference type="Proteomes" id="UP000604241">
    <property type="component" value="Unassembled WGS sequence"/>
</dbReference>
<dbReference type="GO" id="GO:0016787">
    <property type="term" value="F:hydrolase activity"/>
    <property type="evidence" value="ECO:0007669"/>
    <property type="project" value="UniProtKB-KW"/>
</dbReference>
<evidence type="ECO:0000256" key="4">
    <source>
        <dbReference type="ARBA" id="ARBA00023157"/>
    </source>
</evidence>
<dbReference type="InterPro" id="IPR008965">
    <property type="entry name" value="CBM2/CBM3_carb-bd_dom_sf"/>
</dbReference>
<dbReference type="InterPro" id="IPR012291">
    <property type="entry name" value="CBM2_carb-bd_dom_sf"/>
</dbReference>
<evidence type="ECO:0000256" key="5">
    <source>
        <dbReference type="ARBA" id="ARBA00023277"/>
    </source>
</evidence>
<dbReference type="Gene3D" id="3.20.20.40">
    <property type="entry name" value="1, 4-beta cellobiohydrolase"/>
    <property type="match status" value="1"/>
</dbReference>
<evidence type="ECO:0000256" key="1">
    <source>
        <dbReference type="ARBA" id="ARBA00022729"/>
    </source>
</evidence>
<proteinExistence type="inferred from homology"/>
<dbReference type="PANTHER" id="PTHR34876">
    <property type="match status" value="1"/>
</dbReference>
<evidence type="ECO:0000256" key="7">
    <source>
        <dbReference type="ARBA" id="ARBA00023326"/>
    </source>
</evidence>
<dbReference type="Pfam" id="PF00553">
    <property type="entry name" value="CBM_2"/>
    <property type="match status" value="1"/>
</dbReference>
<evidence type="ECO:0000256" key="6">
    <source>
        <dbReference type="ARBA" id="ARBA00023295"/>
    </source>
</evidence>
<feature type="compositionally biased region" description="Polar residues" evidence="10">
    <location>
        <begin position="130"/>
        <end position="144"/>
    </location>
</feature>
<feature type="compositionally biased region" description="Low complexity" evidence="10">
    <location>
        <begin position="149"/>
        <end position="173"/>
    </location>
</feature>
<organism evidence="12 13">
    <name type="scientific">Cellulomonas avistercoris</name>
    <dbReference type="NCBI Taxonomy" id="2762242"/>
    <lineage>
        <taxon>Bacteria</taxon>
        <taxon>Bacillati</taxon>
        <taxon>Actinomycetota</taxon>
        <taxon>Actinomycetes</taxon>
        <taxon>Micrococcales</taxon>
        <taxon>Cellulomonadaceae</taxon>
        <taxon>Cellulomonas</taxon>
    </lineage>
</organism>
<dbReference type="PANTHER" id="PTHR34876:SF4">
    <property type="entry name" value="1,4-BETA-D-GLUCAN CELLOBIOHYDROLASE C-RELATED"/>
    <property type="match status" value="1"/>
</dbReference>
<keyword evidence="13" id="KW-1185">Reference proteome</keyword>
<keyword evidence="6 9" id="KW-0326">Glycosidase</keyword>
<dbReference type="EMBL" id="JACSQV010000007">
    <property type="protein sequence ID" value="MBD7918532.1"/>
    <property type="molecule type" value="Genomic_DNA"/>
</dbReference>
<dbReference type="SMART" id="SM00637">
    <property type="entry name" value="CBD_II"/>
    <property type="match status" value="1"/>
</dbReference>
<sequence>MPPRTKAAPAAGRKLVAALAAGAVVAAGVTALTSTAASAAAGCRADYAISSQWPGGFGGTVTVTNLGDPLSSWDLRWSFPNGQTIQSLWNGQVSTSGSQVTVTNSPWNGSVGTNGTIQVGFNGSWSGSNGAPTSFTLNGTTCTGGVSGPTQQPTSTPSATPRPTQTPTQTPRPTQTPTPQPTQSQPPVSSSDFYVDPTTSAYAAWQAASGNDKNLLAKIALTPQALWIGDWATASATQEQVRDYTGRARAAGKTAQIVVYAIPGRDCGSYSGGGVSTSEYARWIDTVAAGIQGNPWVILEPDALAQLGDCNGQGDRVGFLQYAAKSLTAKGARVYIDAGNSAWLSASEAANRLNRIGFSDAVGFSLNVSNYRTTAEAKAYGQQISQLTGGKKFVIDTSRNGNGATGSEWCNPSGRALGDRPTKVNDGSGLDALLWVKRPGESDGTCNGGPSAGAWWQSMALELARNATW</sequence>
<keyword evidence="2 9" id="KW-0378">Hydrolase</keyword>
<dbReference type="Gene3D" id="2.60.40.290">
    <property type="match status" value="1"/>
</dbReference>
<feature type="chain" id="PRO_5044991152" description="Glucanase" evidence="9">
    <location>
        <begin position="40"/>
        <end position="469"/>
    </location>
</feature>
<evidence type="ECO:0000313" key="12">
    <source>
        <dbReference type="EMBL" id="MBD7918532.1"/>
    </source>
</evidence>
<feature type="active site" evidence="8">
    <location>
        <position position="266"/>
    </location>
</feature>
<feature type="domain" description="CBM2" evidence="11">
    <location>
        <begin position="36"/>
        <end position="145"/>
    </location>
</feature>
<evidence type="ECO:0000256" key="2">
    <source>
        <dbReference type="ARBA" id="ARBA00022801"/>
    </source>
</evidence>
<dbReference type="RefSeq" id="WP_191782778.1">
    <property type="nucleotide sequence ID" value="NZ_JACSQV010000007.1"/>
</dbReference>
<evidence type="ECO:0000256" key="9">
    <source>
        <dbReference type="RuleBase" id="RU361186"/>
    </source>
</evidence>
<protein>
    <recommendedName>
        <fullName evidence="9">Glucanase</fullName>
        <ecNumber evidence="9">3.2.1.-</ecNumber>
    </recommendedName>
</protein>
<dbReference type="Pfam" id="PF01341">
    <property type="entry name" value="Glyco_hydro_6"/>
    <property type="match status" value="1"/>
</dbReference>
<dbReference type="SUPFAM" id="SSF49384">
    <property type="entry name" value="Carbohydrate-binding domain"/>
    <property type="match status" value="1"/>
</dbReference>
<keyword evidence="4" id="KW-1015">Disulfide bond</keyword>
<comment type="caution">
    <text evidence="12">The sequence shown here is derived from an EMBL/GenBank/DDBJ whole genome shotgun (WGS) entry which is preliminary data.</text>
</comment>
<dbReference type="SUPFAM" id="SSF51989">
    <property type="entry name" value="Glycosyl hydrolases family 6, cellulases"/>
    <property type="match status" value="1"/>
</dbReference>
<evidence type="ECO:0000256" key="8">
    <source>
        <dbReference type="PROSITE-ProRule" id="PRU10056"/>
    </source>
</evidence>
<dbReference type="InterPro" id="IPR001919">
    <property type="entry name" value="CBD2"/>
</dbReference>
<evidence type="ECO:0000256" key="3">
    <source>
        <dbReference type="ARBA" id="ARBA00023001"/>
    </source>
</evidence>
<evidence type="ECO:0000313" key="13">
    <source>
        <dbReference type="Proteomes" id="UP000604241"/>
    </source>
</evidence>
<comment type="similarity">
    <text evidence="9">Belongs to the glycosyl hydrolase family 6.</text>
</comment>
<keyword evidence="1 9" id="KW-0732">Signal</keyword>
<dbReference type="InterPro" id="IPR016288">
    <property type="entry name" value="Beta_cellobiohydrolase"/>
</dbReference>
<evidence type="ECO:0000259" key="11">
    <source>
        <dbReference type="PROSITE" id="PS51173"/>
    </source>
</evidence>
<feature type="region of interest" description="Disordered" evidence="10">
    <location>
        <begin position="130"/>
        <end position="193"/>
    </location>
</feature>
<keyword evidence="5 9" id="KW-0119">Carbohydrate metabolism</keyword>
<feature type="signal peptide" evidence="9">
    <location>
        <begin position="1"/>
        <end position="39"/>
    </location>
</feature>
<reference evidence="12 13" key="1">
    <citation type="submission" date="2020-08" db="EMBL/GenBank/DDBJ databases">
        <title>A Genomic Blueprint of the Chicken Gut Microbiome.</title>
        <authorList>
            <person name="Gilroy R."/>
            <person name="Ravi A."/>
            <person name="Getino M."/>
            <person name="Pursley I."/>
            <person name="Horton D.L."/>
            <person name="Alikhan N.-F."/>
            <person name="Baker D."/>
            <person name="Gharbi K."/>
            <person name="Hall N."/>
            <person name="Watson M."/>
            <person name="Adriaenssens E.M."/>
            <person name="Foster-Nyarko E."/>
            <person name="Jarju S."/>
            <person name="Secka A."/>
            <person name="Antonio M."/>
            <person name="Oren A."/>
            <person name="Chaudhuri R."/>
            <person name="La Ragione R.M."/>
            <person name="Hildebrand F."/>
            <person name="Pallen M.J."/>
        </authorList>
    </citation>
    <scope>NUCLEOTIDE SEQUENCE [LARGE SCALE GENOMIC DNA]</scope>
    <source>
        <strain evidence="12 13">Sa3CUA2</strain>
    </source>
</reference>